<sequence>MTTIHARLLLAERDSLLPMLRRTPEAAFDLPTVCTLWSVRDVIAHCASALIRVVTGTEHAFSPADNQADVDERKGWPLSELLAELERAYALAAAAPSVARIAFGEWVHGGDIREALGEPDAYASPGVDDALVILSGYSARLGLPPTDVHLSDRPEVLRLGDPDARALGRLRTSTAGVFRVVAHRRPERAVDELVGVTLADLRVFS</sequence>
<dbReference type="EMBL" id="VFOQ01000001">
    <property type="protein sequence ID" value="TQL61898.1"/>
    <property type="molecule type" value="Genomic_DNA"/>
</dbReference>
<evidence type="ECO:0000313" key="2">
    <source>
        <dbReference type="EMBL" id="TQL61898.1"/>
    </source>
</evidence>
<comment type="caution">
    <text evidence="2">The sequence shown here is derived from an EMBL/GenBank/DDBJ whole genome shotgun (WGS) entry which is preliminary data.</text>
</comment>
<dbReference type="Pfam" id="PF11716">
    <property type="entry name" value="MDMPI_N"/>
    <property type="match status" value="1"/>
</dbReference>
<evidence type="ECO:0000259" key="1">
    <source>
        <dbReference type="Pfam" id="PF11716"/>
    </source>
</evidence>
<name>A0A542ZNG3_9MICO</name>
<dbReference type="Proteomes" id="UP000319514">
    <property type="component" value="Unassembled WGS sequence"/>
</dbReference>
<dbReference type="InterPro" id="IPR034660">
    <property type="entry name" value="DinB/YfiT-like"/>
</dbReference>
<dbReference type="SUPFAM" id="SSF109854">
    <property type="entry name" value="DinB/YfiT-like putative metalloenzymes"/>
    <property type="match status" value="1"/>
</dbReference>
<dbReference type="RefSeq" id="WP_141789624.1">
    <property type="nucleotide sequence ID" value="NZ_BAAAKX010000012.1"/>
</dbReference>
<dbReference type="GO" id="GO:0046872">
    <property type="term" value="F:metal ion binding"/>
    <property type="evidence" value="ECO:0007669"/>
    <property type="project" value="InterPro"/>
</dbReference>
<keyword evidence="3" id="KW-1185">Reference proteome</keyword>
<accession>A0A542ZNG3</accession>
<organism evidence="2 3">
    <name type="scientific">Oryzihumus leptocrescens</name>
    <dbReference type="NCBI Taxonomy" id="297536"/>
    <lineage>
        <taxon>Bacteria</taxon>
        <taxon>Bacillati</taxon>
        <taxon>Actinomycetota</taxon>
        <taxon>Actinomycetes</taxon>
        <taxon>Micrococcales</taxon>
        <taxon>Intrasporangiaceae</taxon>
        <taxon>Oryzihumus</taxon>
    </lineage>
</organism>
<dbReference type="OrthoDB" id="5178565at2"/>
<dbReference type="AlphaFoldDB" id="A0A542ZNG3"/>
<dbReference type="NCBIfam" id="TIGR03083">
    <property type="entry name" value="maleylpyruvate isomerase family mycothiol-dependent enzyme"/>
    <property type="match status" value="1"/>
</dbReference>
<dbReference type="InterPro" id="IPR017517">
    <property type="entry name" value="Maleyloyr_isom"/>
</dbReference>
<gene>
    <name evidence="2" type="ORF">FB474_3320</name>
</gene>
<dbReference type="InterPro" id="IPR024344">
    <property type="entry name" value="MDMPI_metal-binding"/>
</dbReference>
<evidence type="ECO:0000313" key="3">
    <source>
        <dbReference type="Proteomes" id="UP000319514"/>
    </source>
</evidence>
<protein>
    <submittedName>
        <fullName evidence="2">Uncharacterized protein (TIGR03083 family)</fullName>
    </submittedName>
</protein>
<proteinExistence type="predicted"/>
<dbReference type="Gene3D" id="1.20.120.450">
    <property type="entry name" value="dinb family like domain"/>
    <property type="match status" value="1"/>
</dbReference>
<reference evidence="2 3" key="1">
    <citation type="submission" date="2019-06" db="EMBL/GenBank/DDBJ databases">
        <title>Sequencing the genomes of 1000 actinobacteria strains.</title>
        <authorList>
            <person name="Klenk H.-P."/>
        </authorList>
    </citation>
    <scope>NUCLEOTIDE SEQUENCE [LARGE SCALE GENOMIC DNA]</scope>
    <source>
        <strain evidence="2 3">DSM 18082</strain>
    </source>
</reference>
<feature type="domain" description="Mycothiol-dependent maleylpyruvate isomerase metal-binding" evidence="1">
    <location>
        <begin position="10"/>
        <end position="96"/>
    </location>
</feature>